<dbReference type="InterPro" id="IPR029063">
    <property type="entry name" value="SAM-dependent_MTases_sf"/>
</dbReference>
<proteinExistence type="predicted"/>
<accession>A0ABV4ZH60</accession>
<evidence type="ECO:0000256" key="1">
    <source>
        <dbReference type="SAM" id="MobiDB-lite"/>
    </source>
</evidence>
<dbReference type="Gene3D" id="3.40.50.150">
    <property type="entry name" value="Vaccinia Virus protein VP39"/>
    <property type="match status" value="1"/>
</dbReference>
<reference evidence="2 3" key="1">
    <citation type="submission" date="2024-09" db="EMBL/GenBank/DDBJ databases">
        <title>Draft genome sequence of multifaceted antimicrobials producing Streptomyces sp. strain FH1.</title>
        <authorList>
            <person name="Hassan F."/>
            <person name="Ali H."/>
            <person name="Hassan N."/>
            <person name="Nawaz A."/>
        </authorList>
    </citation>
    <scope>NUCLEOTIDE SEQUENCE [LARGE SCALE GENOMIC DNA]</scope>
    <source>
        <strain evidence="2 3">FH1</strain>
    </source>
</reference>
<feature type="compositionally biased region" description="Basic residues" evidence="1">
    <location>
        <begin position="78"/>
        <end position="99"/>
    </location>
</feature>
<name>A0ABV4ZH60_9ACTN</name>
<dbReference type="Proteomes" id="UP001577267">
    <property type="component" value="Unassembled WGS sequence"/>
</dbReference>
<feature type="region of interest" description="Disordered" evidence="1">
    <location>
        <begin position="69"/>
        <end position="99"/>
    </location>
</feature>
<keyword evidence="3" id="KW-1185">Reference proteome</keyword>
<dbReference type="RefSeq" id="WP_375061499.1">
    <property type="nucleotide sequence ID" value="NZ_JBHGBT010000002.1"/>
</dbReference>
<protein>
    <submittedName>
        <fullName evidence="2">Uncharacterized protein</fullName>
    </submittedName>
</protein>
<organism evidence="2 3">
    <name type="scientific">Streptomyces carpaticus</name>
    <dbReference type="NCBI Taxonomy" id="285558"/>
    <lineage>
        <taxon>Bacteria</taxon>
        <taxon>Bacillati</taxon>
        <taxon>Actinomycetota</taxon>
        <taxon>Actinomycetes</taxon>
        <taxon>Kitasatosporales</taxon>
        <taxon>Streptomycetaceae</taxon>
        <taxon>Streptomyces</taxon>
    </lineage>
</organism>
<sequence>MTERGTNAYKQLSPVPPPVARAVRAARAAGFADSCRPEQGRLLHVLAGGATGTIAETGTGCGVGLAWPAAGAGPPRTAGHRTAPRPRPGHRGGHPPRRG</sequence>
<evidence type="ECO:0000313" key="2">
    <source>
        <dbReference type="EMBL" id="MFB4193468.1"/>
    </source>
</evidence>
<comment type="caution">
    <text evidence="2">The sequence shown here is derived from an EMBL/GenBank/DDBJ whole genome shotgun (WGS) entry which is preliminary data.</text>
</comment>
<gene>
    <name evidence="2" type="ORF">ACE11A_03735</name>
</gene>
<evidence type="ECO:0000313" key="3">
    <source>
        <dbReference type="Proteomes" id="UP001577267"/>
    </source>
</evidence>
<dbReference type="EMBL" id="JBHGBT010000002">
    <property type="protein sequence ID" value="MFB4193468.1"/>
    <property type="molecule type" value="Genomic_DNA"/>
</dbReference>